<organism evidence="1 2">
    <name type="scientific">Lagenidium giganteum</name>
    <dbReference type="NCBI Taxonomy" id="4803"/>
    <lineage>
        <taxon>Eukaryota</taxon>
        <taxon>Sar</taxon>
        <taxon>Stramenopiles</taxon>
        <taxon>Oomycota</taxon>
        <taxon>Peronosporomycetes</taxon>
        <taxon>Pythiales</taxon>
        <taxon>Pythiaceae</taxon>
    </lineage>
</organism>
<dbReference type="Proteomes" id="UP001146120">
    <property type="component" value="Unassembled WGS sequence"/>
</dbReference>
<evidence type="ECO:0000313" key="1">
    <source>
        <dbReference type="EMBL" id="DBA05135.1"/>
    </source>
</evidence>
<dbReference type="AlphaFoldDB" id="A0AAV2ZR41"/>
<proteinExistence type="predicted"/>
<name>A0AAV2ZR41_9STRA</name>
<dbReference type="EMBL" id="DAKRPA010000002">
    <property type="protein sequence ID" value="DBA05135.1"/>
    <property type="molecule type" value="Genomic_DNA"/>
</dbReference>
<evidence type="ECO:0000313" key="2">
    <source>
        <dbReference type="Proteomes" id="UP001146120"/>
    </source>
</evidence>
<comment type="caution">
    <text evidence="1">The sequence shown here is derived from an EMBL/GenBank/DDBJ whole genome shotgun (WGS) entry which is preliminary data.</text>
</comment>
<gene>
    <name evidence="1" type="ORF">N0F65_004985</name>
</gene>
<accession>A0AAV2ZR41</accession>
<sequence length="129" mass="14098">MAKESPCDGCYAPVEPVHACPICRVNMHPWCGTHRSYVLGNASIPISASPLVAGVDNPKQLHSMCEDELPSVLLSSDDDSDNSSKTQSIVCNSHQRARQIVSTIHDRRRVLRGMTEQAEQENAALCLRG</sequence>
<reference evidence="1" key="2">
    <citation type="journal article" date="2023" name="Microbiol Resour">
        <title>Decontamination and Annotation of the Draft Genome Sequence of the Oomycete Lagenidium giganteum ARSEF 373.</title>
        <authorList>
            <person name="Morgan W.R."/>
            <person name="Tartar A."/>
        </authorList>
    </citation>
    <scope>NUCLEOTIDE SEQUENCE</scope>
    <source>
        <strain evidence="1">ARSEF 373</strain>
    </source>
</reference>
<keyword evidence="2" id="KW-1185">Reference proteome</keyword>
<protein>
    <submittedName>
        <fullName evidence="1">Uncharacterized protein</fullName>
    </submittedName>
</protein>
<reference evidence="1" key="1">
    <citation type="submission" date="2022-11" db="EMBL/GenBank/DDBJ databases">
        <authorList>
            <person name="Morgan W.R."/>
            <person name="Tartar A."/>
        </authorList>
    </citation>
    <scope>NUCLEOTIDE SEQUENCE</scope>
    <source>
        <strain evidence="1">ARSEF 373</strain>
    </source>
</reference>